<evidence type="ECO:0000256" key="1">
    <source>
        <dbReference type="SAM" id="MobiDB-lite"/>
    </source>
</evidence>
<proteinExistence type="predicted"/>
<name>A0AAV5S6R1_9BILA</name>
<feature type="compositionally biased region" description="Low complexity" evidence="1">
    <location>
        <begin position="57"/>
        <end position="73"/>
    </location>
</feature>
<feature type="non-terminal residue" evidence="2">
    <location>
        <position position="86"/>
    </location>
</feature>
<gene>
    <name evidence="2" type="ORF">PENTCL1PPCAC_697</name>
</gene>
<evidence type="ECO:0000313" key="2">
    <source>
        <dbReference type="EMBL" id="GMS78522.1"/>
    </source>
</evidence>
<protein>
    <submittedName>
        <fullName evidence="2">Uncharacterized protein</fullName>
    </submittedName>
</protein>
<dbReference type="EMBL" id="BTSX01000001">
    <property type="protein sequence ID" value="GMS78522.1"/>
    <property type="molecule type" value="Genomic_DNA"/>
</dbReference>
<accession>A0AAV5S6R1</accession>
<feature type="non-terminal residue" evidence="2">
    <location>
        <position position="1"/>
    </location>
</feature>
<dbReference type="AlphaFoldDB" id="A0AAV5S6R1"/>
<feature type="region of interest" description="Disordered" evidence="1">
    <location>
        <begin position="34"/>
        <end position="86"/>
    </location>
</feature>
<feature type="compositionally biased region" description="Polar residues" evidence="1">
    <location>
        <begin position="40"/>
        <end position="56"/>
    </location>
</feature>
<sequence>TEDYFMHDEDTIEARRAKADSSLEAMAALPVPAPRKLLQTEASGISPDLTTASRAEQQLQPPQQQPSPKSSQSNLRAVHGDHNGWL</sequence>
<organism evidence="2 3">
    <name type="scientific">Pristionchus entomophagus</name>
    <dbReference type="NCBI Taxonomy" id="358040"/>
    <lineage>
        <taxon>Eukaryota</taxon>
        <taxon>Metazoa</taxon>
        <taxon>Ecdysozoa</taxon>
        <taxon>Nematoda</taxon>
        <taxon>Chromadorea</taxon>
        <taxon>Rhabditida</taxon>
        <taxon>Rhabditina</taxon>
        <taxon>Diplogasteromorpha</taxon>
        <taxon>Diplogasteroidea</taxon>
        <taxon>Neodiplogasteridae</taxon>
        <taxon>Pristionchus</taxon>
    </lineage>
</organism>
<evidence type="ECO:0000313" key="3">
    <source>
        <dbReference type="Proteomes" id="UP001432027"/>
    </source>
</evidence>
<comment type="caution">
    <text evidence="2">The sequence shown here is derived from an EMBL/GenBank/DDBJ whole genome shotgun (WGS) entry which is preliminary data.</text>
</comment>
<dbReference type="Proteomes" id="UP001432027">
    <property type="component" value="Unassembled WGS sequence"/>
</dbReference>
<reference evidence="2" key="1">
    <citation type="submission" date="2023-10" db="EMBL/GenBank/DDBJ databases">
        <title>Genome assembly of Pristionchus species.</title>
        <authorList>
            <person name="Yoshida K."/>
            <person name="Sommer R.J."/>
        </authorList>
    </citation>
    <scope>NUCLEOTIDE SEQUENCE</scope>
    <source>
        <strain evidence="2">RS0144</strain>
    </source>
</reference>
<keyword evidence="3" id="KW-1185">Reference proteome</keyword>